<dbReference type="EMBL" id="CAJVCH010339454">
    <property type="protein sequence ID" value="CAG7815226.1"/>
    <property type="molecule type" value="Genomic_DNA"/>
</dbReference>
<comment type="caution">
    <text evidence="1">The sequence shown here is derived from an EMBL/GenBank/DDBJ whole genome shotgun (WGS) entry which is preliminary data.</text>
</comment>
<name>A0A8J2KKG2_9HEXA</name>
<sequence length="81" mass="9346">MVGTNYNDQNLIDQNVDIVATLTNKLEIVETAALVYVNVFDFWGEPTRNWFLPFSLAHLECPLTTYKSLKSNEGITEQWTY</sequence>
<organism evidence="1 2">
    <name type="scientific">Allacma fusca</name>
    <dbReference type="NCBI Taxonomy" id="39272"/>
    <lineage>
        <taxon>Eukaryota</taxon>
        <taxon>Metazoa</taxon>
        <taxon>Ecdysozoa</taxon>
        <taxon>Arthropoda</taxon>
        <taxon>Hexapoda</taxon>
        <taxon>Collembola</taxon>
        <taxon>Symphypleona</taxon>
        <taxon>Sminthuridae</taxon>
        <taxon>Allacma</taxon>
    </lineage>
</organism>
<dbReference type="Proteomes" id="UP000708208">
    <property type="component" value="Unassembled WGS sequence"/>
</dbReference>
<evidence type="ECO:0000313" key="2">
    <source>
        <dbReference type="Proteomes" id="UP000708208"/>
    </source>
</evidence>
<evidence type="ECO:0000313" key="1">
    <source>
        <dbReference type="EMBL" id="CAG7815226.1"/>
    </source>
</evidence>
<reference evidence="1" key="1">
    <citation type="submission" date="2021-06" db="EMBL/GenBank/DDBJ databases">
        <authorList>
            <person name="Hodson N. C."/>
            <person name="Mongue J. A."/>
            <person name="Jaron S. K."/>
        </authorList>
    </citation>
    <scope>NUCLEOTIDE SEQUENCE</scope>
</reference>
<accession>A0A8J2KKG2</accession>
<protein>
    <submittedName>
        <fullName evidence="1">Uncharacterized protein</fullName>
    </submittedName>
</protein>
<keyword evidence="2" id="KW-1185">Reference proteome</keyword>
<dbReference type="AlphaFoldDB" id="A0A8J2KKG2"/>
<gene>
    <name evidence="1" type="ORF">AFUS01_LOCUS25922</name>
</gene>
<proteinExistence type="predicted"/>